<dbReference type="InterPro" id="IPR014716">
    <property type="entry name" value="Fibrinogen_a/b/g_C_1"/>
</dbReference>
<dbReference type="SMART" id="SM00186">
    <property type="entry name" value="FBG"/>
    <property type="match status" value="1"/>
</dbReference>
<dbReference type="GO" id="GO:0005615">
    <property type="term" value="C:extracellular space"/>
    <property type="evidence" value="ECO:0007669"/>
    <property type="project" value="TreeGrafter"/>
</dbReference>
<dbReference type="InterPro" id="IPR020837">
    <property type="entry name" value="Fibrinogen_CS"/>
</dbReference>
<keyword evidence="1" id="KW-1015">Disulfide bond</keyword>
<dbReference type="InterPro" id="IPR002181">
    <property type="entry name" value="Fibrinogen_a/b/g_C_dom"/>
</dbReference>
<reference evidence="3" key="1">
    <citation type="submission" date="2018-11" db="EMBL/GenBank/DDBJ databases">
        <authorList>
            <person name="Alioto T."/>
            <person name="Alioto T."/>
        </authorList>
    </citation>
    <scope>NUCLEOTIDE SEQUENCE</scope>
</reference>
<accession>A0A8B6EGB6</accession>
<evidence type="ECO:0000256" key="1">
    <source>
        <dbReference type="ARBA" id="ARBA00023157"/>
    </source>
</evidence>
<dbReference type="Pfam" id="PF00147">
    <property type="entry name" value="Fibrinogen_C"/>
    <property type="match status" value="1"/>
</dbReference>
<proteinExistence type="predicted"/>
<dbReference type="Proteomes" id="UP000596742">
    <property type="component" value="Unassembled WGS sequence"/>
</dbReference>
<protein>
    <recommendedName>
        <fullName evidence="2">Fibrinogen C-terminal domain-containing protein</fullName>
    </recommendedName>
</protein>
<keyword evidence="4" id="KW-1185">Reference proteome</keyword>
<dbReference type="InterPro" id="IPR036056">
    <property type="entry name" value="Fibrinogen-like_C"/>
</dbReference>
<feature type="domain" description="Fibrinogen C-terminal" evidence="2">
    <location>
        <begin position="95"/>
        <end position="308"/>
    </location>
</feature>
<gene>
    <name evidence="3" type="ORF">MGAL_10B085111</name>
</gene>
<dbReference type="PROSITE" id="PS00514">
    <property type="entry name" value="FIBRINOGEN_C_1"/>
    <property type="match status" value="1"/>
</dbReference>
<dbReference type="PROSITE" id="PS51406">
    <property type="entry name" value="FIBRINOGEN_C_2"/>
    <property type="match status" value="1"/>
</dbReference>
<dbReference type="InterPro" id="IPR050373">
    <property type="entry name" value="Fibrinogen_C-term_domain"/>
</dbReference>
<dbReference type="PANTHER" id="PTHR19143">
    <property type="entry name" value="FIBRINOGEN/TENASCIN/ANGIOPOEITIN"/>
    <property type="match status" value="1"/>
</dbReference>
<evidence type="ECO:0000313" key="4">
    <source>
        <dbReference type="Proteomes" id="UP000596742"/>
    </source>
</evidence>
<dbReference type="NCBIfam" id="NF040941">
    <property type="entry name" value="GGGWT_bact"/>
    <property type="match status" value="1"/>
</dbReference>
<dbReference type="AlphaFoldDB" id="A0A8B6EGB6"/>
<dbReference type="SUPFAM" id="SSF56496">
    <property type="entry name" value="Fibrinogen C-terminal domain-like"/>
    <property type="match status" value="1"/>
</dbReference>
<dbReference type="EMBL" id="UYJE01005110">
    <property type="protein sequence ID" value="VDI34049.1"/>
    <property type="molecule type" value="Genomic_DNA"/>
</dbReference>
<sequence length="308" mass="34760">MPMWSFCAQFCSRVQVCKSINFIAWNKTCQINDADPGDSKCGIIESTGNSFVAASTFPKQLAGQCQGNNCKRNEACMQKGPDYYCVPLHIISPVCSTKLHPRDCSDLPIGSESGVYTIYPTNAIFDVYCDMDTAGFGWTVFQSRMNGATDFYRKWIDYENGFGNLTSEFWLGNELIHLLTSTGNYKLYIHLEDFEGNSASAEYSDFSVGDSATNYTLNVTGYCGNAGNSLFYHKNMMFSTKDKDNDRFKTSCAQMFEGGWWFKDCLQSHLNGKYLGGEHFNSGNGILWKGWKGEYYSLKTTRMMVKRH</sequence>
<dbReference type="Gene3D" id="3.90.215.10">
    <property type="entry name" value="Gamma Fibrinogen, chain A, domain 1"/>
    <property type="match status" value="1"/>
</dbReference>
<dbReference type="FunFam" id="3.90.215.10:FF:000001">
    <property type="entry name" value="Tenascin isoform 1"/>
    <property type="match status" value="1"/>
</dbReference>
<dbReference type="OrthoDB" id="6345539at2759"/>
<organism evidence="3 4">
    <name type="scientific">Mytilus galloprovincialis</name>
    <name type="common">Mediterranean mussel</name>
    <dbReference type="NCBI Taxonomy" id="29158"/>
    <lineage>
        <taxon>Eukaryota</taxon>
        <taxon>Metazoa</taxon>
        <taxon>Spiralia</taxon>
        <taxon>Lophotrochozoa</taxon>
        <taxon>Mollusca</taxon>
        <taxon>Bivalvia</taxon>
        <taxon>Autobranchia</taxon>
        <taxon>Pteriomorphia</taxon>
        <taxon>Mytilida</taxon>
        <taxon>Mytiloidea</taxon>
        <taxon>Mytilidae</taxon>
        <taxon>Mytilinae</taxon>
        <taxon>Mytilus</taxon>
    </lineage>
</organism>
<evidence type="ECO:0000259" key="2">
    <source>
        <dbReference type="PROSITE" id="PS51406"/>
    </source>
</evidence>
<name>A0A8B6EGB6_MYTGA</name>
<comment type="caution">
    <text evidence="3">The sequence shown here is derived from an EMBL/GenBank/DDBJ whole genome shotgun (WGS) entry which is preliminary data.</text>
</comment>
<dbReference type="CDD" id="cd00087">
    <property type="entry name" value="FReD"/>
    <property type="match status" value="1"/>
</dbReference>
<evidence type="ECO:0000313" key="3">
    <source>
        <dbReference type="EMBL" id="VDI34049.1"/>
    </source>
</evidence>